<accession>A0A117RXC7</accession>
<protein>
    <recommendedName>
        <fullName evidence="3">Transcriptional regulator</fullName>
    </recommendedName>
</protein>
<comment type="caution">
    <text evidence="1">The sequence shown here is derived from an EMBL/GenBank/DDBJ whole genome shotgun (WGS) entry which is preliminary data.</text>
</comment>
<gene>
    <name evidence="1" type="ORF">AQJ91_44930</name>
</gene>
<dbReference type="RefSeq" id="WP_067034994.1">
    <property type="nucleotide sequence ID" value="NZ_KQ949128.1"/>
</dbReference>
<evidence type="ECO:0000313" key="2">
    <source>
        <dbReference type="Proteomes" id="UP000053260"/>
    </source>
</evidence>
<dbReference type="Proteomes" id="UP000053260">
    <property type="component" value="Unassembled WGS sequence"/>
</dbReference>
<keyword evidence="2" id="KW-1185">Reference proteome</keyword>
<proteinExistence type="predicted"/>
<name>A0A117RXC7_9ACTN</name>
<reference evidence="1 2" key="1">
    <citation type="submission" date="2015-10" db="EMBL/GenBank/DDBJ databases">
        <title>Draft genome sequence of Streptomyces sp. RV15, isolated from a marine sponge.</title>
        <authorList>
            <person name="Ruckert C."/>
            <person name="Abdelmohsen U.R."/>
            <person name="Winkler A."/>
            <person name="Hentschel U."/>
            <person name="Kalinowski J."/>
            <person name="Kampfer P."/>
            <person name="Glaeser S."/>
        </authorList>
    </citation>
    <scope>NUCLEOTIDE SEQUENCE [LARGE SCALE GENOMIC DNA]</scope>
    <source>
        <strain evidence="1 2">RV15</strain>
    </source>
</reference>
<evidence type="ECO:0008006" key="3">
    <source>
        <dbReference type="Google" id="ProtNLM"/>
    </source>
</evidence>
<evidence type="ECO:0000313" key="1">
    <source>
        <dbReference type="EMBL" id="KUO14822.1"/>
    </source>
</evidence>
<dbReference type="AlphaFoldDB" id="A0A117RXC7"/>
<dbReference type="OrthoDB" id="9789781at2"/>
<organism evidence="1 2">
    <name type="scientific">Streptomyces dysideae</name>
    <dbReference type="NCBI Taxonomy" id="909626"/>
    <lineage>
        <taxon>Bacteria</taxon>
        <taxon>Bacillati</taxon>
        <taxon>Actinomycetota</taxon>
        <taxon>Actinomycetes</taxon>
        <taxon>Kitasatosporales</taxon>
        <taxon>Streptomycetaceae</taxon>
        <taxon>Streptomyces</taxon>
    </lineage>
</organism>
<dbReference type="STRING" id="909626.AQJ91_44930"/>
<dbReference type="EMBL" id="LMXB01000131">
    <property type="protein sequence ID" value="KUO14822.1"/>
    <property type="molecule type" value="Genomic_DNA"/>
</dbReference>
<sequence>MSAAENSRLEQRLTGLSLTFTTAQARQALLSPRDLASLVAEGDIVELSRGVHRRADAPETAHADLLAVCTRAPRAVVCGESALALHELIDDIPAAVHIAVPRGTRRPTISYPPTVVAQYASKTFVLGIERFEAAPGETVPVYNAARSVVDAMRHRSRIGETLALSALGRYLRRSGRDGVSELQDIARELGALSVIRPAVEAMLA</sequence>